<feature type="compositionally biased region" description="Polar residues" evidence="22">
    <location>
        <begin position="387"/>
        <end position="397"/>
    </location>
</feature>
<evidence type="ECO:0000256" key="17">
    <source>
        <dbReference type="ARBA" id="ARBA00026108"/>
    </source>
</evidence>
<comment type="catalytic activity">
    <reaction evidence="15">
        <text>C-terminal L-alpha-aminoacyl-L-glutamyl-L-glutamyl-[tubulin] + H2O = C-terminal L-alpha-aminoacyl-L-glutamyl-[tubulin] + L-glutamate</text>
        <dbReference type="Rhea" id="RHEA:63792"/>
        <dbReference type="Rhea" id="RHEA-COMP:16435"/>
        <dbReference type="Rhea" id="RHEA-COMP:16436"/>
        <dbReference type="ChEBI" id="CHEBI:15377"/>
        <dbReference type="ChEBI" id="CHEBI:29985"/>
        <dbReference type="ChEBI" id="CHEBI:149555"/>
        <dbReference type="ChEBI" id="CHEBI:149556"/>
        <dbReference type="EC" id="3.4.17.24"/>
    </reaction>
    <physiologicalReaction direction="left-to-right" evidence="15">
        <dbReference type="Rhea" id="RHEA:63793"/>
    </physiologicalReaction>
</comment>
<evidence type="ECO:0000256" key="10">
    <source>
        <dbReference type="ARBA" id="ARBA00022833"/>
    </source>
</evidence>
<keyword evidence="8" id="KW-0479">Metal-binding</keyword>
<dbReference type="GO" id="GO:0006508">
    <property type="term" value="P:proteolysis"/>
    <property type="evidence" value="ECO:0007669"/>
    <property type="project" value="UniProtKB-KW"/>
</dbReference>
<feature type="active site" description="Proton donor/acceptor" evidence="21">
    <location>
        <position position="599"/>
    </location>
</feature>
<dbReference type="Pfam" id="PF18027">
    <property type="entry name" value="Pepdidase_M14_N"/>
    <property type="match status" value="1"/>
</dbReference>
<keyword evidence="10" id="KW-0862">Zinc</keyword>
<evidence type="ECO:0000256" key="16">
    <source>
        <dbReference type="ARBA" id="ARBA00024627"/>
    </source>
</evidence>
<evidence type="ECO:0000259" key="23">
    <source>
        <dbReference type="PROSITE" id="PS52035"/>
    </source>
</evidence>
<dbReference type="GO" id="GO:0004181">
    <property type="term" value="F:metallocarboxypeptidase activity"/>
    <property type="evidence" value="ECO:0007669"/>
    <property type="project" value="InterPro"/>
</dbReference>
<feature type="compositionally biased region" description="Polar residues" evidence="22">
    <location>
        <begin position="757"/>
        <end position="767"/>
    </location>
</feature>
<dbReference type="EC" id="3.4.17.24" evidence="17"/>
<evidence type="ECO:0000256" key="19">
    <source>
        <dbReference type="ARBA" id="ARBA00032928"/>
    </source>
</evidence>
<dbReference type="Gene3D" id="3.40.630.10">
    <property type="entry name" value="Zn peptidases"/>
    <property type="match status" value="2"/>
</dbReference>
<keyword evidence="6" id="KW-0963">Cytoplasm</keyword>
<dbReference type="InterPro" id="IPR034286">
    <property type="entry name" value="M14_AGBL5-like"/>
</dbReference>
<evidence type="ECO:0000256" key="5">
    <source>
        <dbReference type="ARBA" id="ARBA00005988"/>
    </source>
</evidence>
<evidence type="ECO:0000313" key="24">
    <source>
        <dbReference type="EMBL" id="PAA76640.1"/>
    </source>
</evidence>
<comment type="catalytic activity">
    <reaction evidence="16">
        <text>C-terminal L-alpha-aminoacyl-L-glutamyl-[tubulin] + H2O = C-terminal L-alpha-aminoacyl-[tubulin] + L-glutamate</text>
        <dbReference type="Rhea" id="RHEA:63796"/>
        <dbReference type="Rhea" id="RHEA-COMP:16436"/>
        <dbReference type="Rhea" id="RHEA-COMP:16437"/>
        <dbReference type="ChEBI" id="CHEBI:15377"/>
        <dbReference type="ChEBI" id="CHEBI:29985"/>
        <dbReference type="ChEBI" id="CHEBI:90782"/>
        <dbReference type="ChEBI" id="CHEBI:149556"/>
        <dbReference type="EC" id="3.4.17.24"/>
    </reaction>
    <physiologicalReaction direction="left-to-right" evidence="16">
        <dbReference type="Rhea" id="RHEA:63797"/>
    </physiologicalReaction>
</comment>
<dbReference type="SUPFAM" id="SSF53187">
    <property type="entry name" value="Zn-dependent exopeptidases"/>
    <property type="match status" value="1"/>
</dbReference>
<keyword evidence="13" id="KW-0539">Nucleus</keyword>
<evidence type="ECO:0000256" key="7">
    <source>
        <dbReference type="ARBA" id="ARBA00022670"/>
    </source>
</evidence>
<protein>
    <recommendedName>
        <fullName evidence="14">Cytosolic carboxypeptidase-like protein 5</fullName>
        <ecNumber evidence="17">3.4.17.24</ecNumber>
    </recommendedName>
    <alternativeName>
        <fullName evidence="19">ATP/GTP-binding protein-like 5</fullName>
    </alternativeName>
    <alternativeName>
        <fullName evidence="18">Protein deglutamylase CCP5</fullName>
    </alternativeName>
</protein>
<dbReference type="Pfam" id="PF00246">
    <property type="entry name" value="Peptidase_M14"/>
    <property type="match status" value="1"/>
</dbReference>
<evidence type="ECO:0000256" key="1">
    <source>
        <dbReference type="ARBA" id="ARBA00001947"/>
    </source>
</evidence>
<dbReference type="GO" id="GO:0005634">
    <property type="term" value="C:nucleus"/>
    <property type="evidence" value="ECO:0007669"/>
    <property type="project" value="UniProtKB-SubCell"/>
</dbReference>
<evidence type="ECO:0000256" key="2">
    <source>
        <dbReference type="ARBA" id="ARBA00004123"/>
    </source>
</evidence>
<evidence type="ECO:0000256" key="8">
    <source>
        <dbReference type="ARBA" id="ARBA00022723"/>
    </source>
</evidence>
<comment type="cofactor">
    <cofactor evidence="1">
        <name>Zn(2+)</name>
        <dbReference type="ChEBI" id="CHEBI:29105"/>
    </cofactor>
</comment>
<reference evidence="24 25" key="1">
    <citation type="submission" date="2017-06" db="EMBL/GenBank/DDBJ databases">
        <title>A platform for efficient transgenesis in Macrostomum lignano, a flatworm model organism for stem cell research.</title>
        <authorList>
            <person name="Berezikov E."/>
        </authorList>
    </citation>
    <scope>NUCLEOTIDE SEQUENCE [LARGE SCALE GENOMIC DNA]</scope>
    <source>
        <strain evidence="24">DV1</strain>
        <tissue evidence="24">Whole organism</tissue>
    </source>
</reference>
<dbReference type="Gene3D" id="2.60.40.3120">
    <property type="match status" value="1"/>
</dbReference>
<comment type="subcellular location">
    <subcellularLocation>
        <location evidence="3">Cytoplasm</location>
        <location evidence="3">Cytoskeleton</location>
        <location evidence="3">Spindle</location>
    </subcellularLocation>
    <subcellularLocation>
        <location evidence="4">Midbody</location>
    </subcellularLocation>
    <subcellularLocation>
        <location evidence="2">Nucleus</location>
    </subcellularLocation>
</comment>
<evidence type="ECO:0000313" key="25">
    <source>
        <dbReference type="Proteomes" id="UP000215902"/>
    </source>
</evidence>
<feature type="region of interest" description="Disordered" evidence="22">
    <location>
        <begin position="689"/>
        <end position="822"/>
    </location>
</feature>
<dbReference type="GO" id="GO:0005819">
    <property type="term" value="C:spindle"/>
    <property type="evidence" value="ECO:0007669"/>
    <property type="project" value="UniProtKB-SubCell"/>
</dbReference>
<sequence length="929" mass="101969">MVITGSEIKAGSLTFLSNFDSGNLARVAKLSSRDDSDEQQGSSASSAAAPPPPPAPTSQAEANRPDYEYQVWTRKDAEGSQFENENRTWFHFGVRGYQPNKLIKLTVMNLNRQQRLFQQGHQPVFRVGFPDGSFAKWQRVRDRCSCETVDGQFYLTFTHRFGANAKGCTTYFAFCYPWSYTESQEQLSALDYRFRHCAAMRPGKAGPDEIYYHRELLCHSLDRQRVDLLTITDCHGMTDQEEDRFDERLFLERSNPRPRAFPGKRVFLVSSRVHPGETPASFVFNGFLEFILREADARARQLRRLFVFKLIPMLNPDGVTRGHYRTDSRGVNLNRFYLDPDPQLYPTIYAVKSVLVYHHRANRKQAAPARTSAASAASVPVPDRTAAENSCAKSASAESAPELVSGDPEDAERNIRSRNRVMSLVFDETKGENVLLREGSPQMAAADSPIRKSPLPIKKQSDFRPGNEGSDSDGDDPVPGGPGSFDPGNPTCPHLCDPRLLEVPPSDSGIAYYIDLHGHCSKRGCFVYGNNVEPDSAMMENLLYPRLIAANSAHFDYSACNFTVRNMYLRDKRDGLSKAGAGRVAIWKHLGLVHSYTLECNYNSGRCVNHLPMHQDPRLTPPPPPGPPPKYAPAHYQEVGRAMAVAALDHVQSNPVSRLSKSSLAALRDWTRRYLASLRGGPRAVKTFLASSAGSSGPSLRQQQQQHFRSRSQQQQQQQQQQQTTPSTSSSATSSTTAAGAVRRAPLRRAAPPPPTNQQQRRSTTNKATAAAAAAAAPPPPSQAAQPQQQPTPAQTQQQQQQPVLPGSLEQQQQPSLFSPRQQALLSSVPPLRNRPSVGVGSSASVLLVTAADLEESKVAQLRSCLQAESVPVRRSASIGCLKPNGRGGGGAAGSSSSTSLSGPIAAVSRFQLRRKASVPLARPPNRPD</sequence>
<feature type="region of interest" description="Disordered" evidence="22">
    <location>
        <begin position="435"/>
        <end position="491"/>
    </location>
</feature>
<evidence type="ECO:0000256" key="9">
    <source>
        <dbReference type="ARBA" id="ARBA00022801"/>
    </source>
</evidence>
<feature type="region of interest" description="Disordered" evidence="22">
    <location>
        <begin position="879"/>
        <end position="902"/>
    </location>
</feature>
<keyword evidence="9" id="KW-0378">Hydrolase</keyword>
<comment type="similarity">
    <text evidence="5 21">Belongs to the peptidase M14 family.</text>
</comment>
<dbReference type="AlphaFoldDB" id="A0A267FS43"/>
<evidence type="ECO:0000256" key="13">
    <source>
        <dbReference type="ARBA" id="ARBA00023242"/>
    </source>
</evidence>
<organism evidence="24 25">
    <name type="scientific">Macrostomum lignano</name>
    <dbReference type="NCBI Taxonomy" id="282301"/>
    <lineage>
        <taxon>Eukaryota</taxon>
        <taxon>Metazoa</taxon>
        <taxon>Spiralia</taxon>
        <taxon>Lophotrochozoa</taxon>
        <taxon>Platyhelminthes</taxon>
        <taxon>Rhabditophora</taxon>
        <taxon>Macrostomorpha</taxon>
        <taxon>Macrostomida</taxon>
        <taxon>Macrostomidae</taxon>
        <taxon>Macrostomum</taxon>
    </lineage>
</organism>
<feature type="domain" description="Peptidase M14" evidence="23">
    <location>
        <begin position="176"/>
        <end position="651"/>
    </location>
</feature>
<keyword evidence="12" id="KW-0206">Cytoskeleton</keyword>
<dbReference type="GO" id="GO:0008270">
    <property type="term" value="F:zinc ion binding"/>
    <property type="evidence" value="ECO:0007669"/>
    <property type="project" value="InterPro"/>
</dbReference>
<feature type="region of interest" description="Disordered" evidence="22">
    <location>
        <begin position="29"/>
        <end position="64"/>
    </location>
</feature>
<feature type="compositionally biased region" description="Polar residues" evidence="22">
    <location>
        <begin position="809"/>
        <end position="822"/>
    </location>
</feature>
<evidence type="ECO:0000256" key="15">
    <source>
        <dbReference type="ARBA" id="ARBA00024524"/>
    </source>
</evidence>
<comment type="caution">
    <text evidence="24">The sequence shown here is derived from an EMBL/GenBank/DDBJ whole genome shotgun (WGS) entry which is preliminary data.</text>
</comment>
<evidence type="ECO:0000256" key="3">
    <source>
        <dbReference type="ARBA" id="ARBA00004186"/>
    </source>
</evidence>
<feature type="compositionally biased region" description="Pro residues" evidence="22">
    <location>
        <begin position="619"/>
        <end position="631"/>
    </location>
</feature>
<evidence type="ECO:0000256" key="11">
    <source>
        <dbReference type="ARBA" id="ARBA00023049"/>
    </source>
</evidence>
<dbReference type="Proteomes" id="UP000215902">
    <property type="component" value="Unassembled WGS sequence"/>
</dbReference>
<dbReference type="GO" id="GO:0030496">
    <property type="term" value="C:midbody"/>
    <property type="evidence" value="ECO:0007669"/>
    <property type="project" value="UniProtKB-SubCell"/>
</dbReference>
<dbReference type="PANTHER" id="PTHR12756">
    <property type="entry name" value="CYTOSOLIC CARBOXYPEPTIDASE"/>
    <property type="match status" value="1"/>
</dbReference>
<keyword evidence="25" id="KW-1185">Reference proteome</keyword>
<keyword evidence="7" id="KW-0645">Protease</keyword>
<dbReference type="InterPro" id="IPR000834">
    <property type="entry name" value="Peptidase_M14"/>
</dbReference>
<name>A0A267FS43_9PLAT</name>
<dbReference type="InterPro" id="IPR040626">
    <property type="entry name" value="Pepdidase_M14_N"/>
</dbReference>
<evidence type="ECO:0000256" key="4">
    <source>
        <dbReference type="ARBA" id="ARBA00004214"/>
    </source>
</evidence>
<feature type="compositionally biased region" description="Low complexity" evidence="22">
    <location>
        <begin position="366"/>
        <end position="382"/>
    </location>
</feature>
<feature type="compositionally biased region" description="Low complexity" evidence="22">
    <location>
        <begin position="783"/>
        <end position="803"/>
    </location>
</feature>
<feature type="compositionally biased region" description="Low complexity" evidence="22">
    <location>
        <begin position="689"/>
        <end position="750"/>
    </location>
</feature>
<gene>
    <name evidence="24" type="ORF">BOX15_Mlig020132g2</name>
</gene>
<dbReference type="PANTHER" id="PTHR12756:SF12">
    <property type="entry name" value="CYTOSOLIC CARBOXYPEPTIDASE-LIKE PROTEIN 5"/>
    <property type="match status" value="1"/>
</dbReference>
<evidence type="ECO:0000256" key="18">
    <source>
        <dbReference type="ARBA" id="ARBA00032753"/>
    </source>
</evidence>
<dbReference type="OrthoDB" id="10253041at2759"/>
<evidence type="ECO:0000256" key="12">
    <source>
        <dbReference type="ARBA" id="ARBA00023212"/>
    </source>
</evidence>
<proteinExistence type="inferred from homology"/>
<comment type="catalytic activity">
    <reaction evidence="20">
        <text>gamma-L-glutamyl-L-glutamyl-[protein] + H2O = L-glutamyl-[protein] + L-glutamate</text>
        <dbReference type="Rhea" id="RHEA:60152"/>
        <dbReference type="Rhea" id="RHEA-COMP:10208"/>
        <dbReference type="Rhea" id="RHEA-COMP:15517"/>
        <dbReference type="ChEBI" id="CHEBI:15377"/>
        <dbReference type="ChEBI" id="CHEBI:29973"/>
        <dbReference type="ChEBI" id="CHEBI:29985"/>
        <dbReference type="ChEBI" id="CHEBI:143622"/>
    </reaction>
    <physiologicalReaction direction="left-to-right" evidence="20">
        <dbReference type="Rhea" id="RHEA:60153"/>
    </physiologicalReaction>
</comment>
<dbReference type="PROSITE" id="PS52035">
    <property type="entry name" value="PEPTIDASE_M14"/>
    <property type="match status" value="1"/>
</dbReference>
<evidence type="ECO:0000256" key="14">
    <source>
        <dbReference type="ARBA" id="ARBA00024141"/>
    </source>
</evidence>
<dbReference type="EMBL" id="NIVC01000807">
    <property type="protein sequence ID" value="PAA76640.1"/>
    <property type="molecule type" value="Genomic_DNA"/>
</dbReference>
<dbReference type="InterPro" id="IPR050821">
    <property type="entry name" value="Cytosolic_carboxypeptidase"/>
</dbReference>
<dbReference type="CDD" id="cd06236">
    <property type="entry name" value="M14_AGBL5_like"/>
    <property type="match status" value="1"/>
</dbReference>
<evidence type="ECO:0000256" key="21">
    <source>
        <dbReference type="PROSITE-ProRule" id="PRU01379"/>
    </source>
</evidence>
<feature type="region of interest" description="Disordered" evidence="22">
    <location>
        <begin position="613"/>
        <end position="633"/>
    </location>
</feature>
<feature type="region of interest" description="Disordered" evidence="22">
    <location>
        <begin position="365"/>
        <end position="416"/>
    </location>
</feature>
<evidence type="ECO:0000256" key="20">
    <source>
        <dbReference type="ARBA" id="ARBA00047714"/>
    </source>
</evidence>
<keyword evidence="11" id="KW-0482">Metalloprotease</keyword>
<evidence type="ECO:0000256" key="6">
    <source>
        <dbReference type="ARBA" id="ARBA00022490"/>
    </source>
</evidence>
<accession>A0A267FS43</accession>
<evidence type="ECO:0000256" key="22">
    <source>
        <dbReference type="SAM" id="MobiDB-lite"/>
    </source>
</evidence>